<accession>A0A077ZZV5</accession>
<evidence type="ECO:0000313" key="11">
    <source>
        <dbReference type="EMBL" id="CDW75466.1"/>
    </source>
</evidence>
<comment type="catalytic activity">
    <reaction evidence="7">
        <text>an acyl-CoA + a 1,2-diacyl-sn-glycerol = a triacyl-sn-glycerol + CoA</text>
        <dbReference type="Rhea" id="RHEA:10868"/>
        <dbReference type="ChEBI" id="CHEBI:17815"/>
        <dbReference type="ChEBI" id="CHEBI:57287"/>
        <dbReference type="ChEBI" id="CHEBI:58342"/>
        <dbReference type="ChEBI" id="CHEBI:64615"/>
        <dbReference type="EC" id="2.3.1.20"/>
    </reaction>
</comment>
<keyword evidence="4" id="KW-0012">Acyltransferase</keyword>
<evidence type="ECO:0000256" key="7">
    <source>
        <dbReference type="ARBA" id="ARBA00048109"/>
    </source>
</evidence>
<keyword evidence="8" id="KW-0812">Transmembrane</keyword>
<dbReference type="InParanoid" id="A0A077ZZV5"/>
<dbReference type="OrthoDB" id="619536at2759"/>
<protein>
    <submittedName>
        <fullName evidence="11">Ws dgat mgat</fullName>
    </submittedName>
</protein>
<dbReference type="GO" id="GO:0004144">
    <property type="term" value="F:diacylglycerol O-acyltransferase activity"/>
    <property type="evidence" value="ECO:0007669"/>
    <property type="project" value="UniProtKB-EC"/>
</dbReference>
<comment type="similarity">
    <text evidence="5">In the N-terminal section; belongs to the long-chain O-acyltransferase family.</text>
</comment>
<dbReference type="GO" id="GO:0019432">
    <property type="term" value="P:triglyceride biosynthetic process"/>
    <property type="evidence" value="ECO:0007669"/>
    <property type="project" value="UniProtKB-UniPathway"/>
</dbReference>
<keyword evidence="8" id="KW-0472">Membrane</keyword>
<evidence type="ECO:0000256" key="4">
    <source>
        <dbReference type="ARBA" id="ARBA00023315"/>
    </source>
</evidence>
<dbReference type="GO" id="GO:0005886">
    <property type="term" value="C:plasma membrane"/>
    <property type="evidence" value="ECO:0007669"/>
    <property type="project" value="TreeGrafter"/>
</dbReference>
<gene>
    <name evidence="11" type="primary">Contig17700.g18814</name>
    <name evidence="11" type="ORF">STYLEM_4456</name>
</gene>
<dbReference type="OMA" id="AITMHML"/>
<name>A0A077ZZV5_STYLE</name>
<sequence length="452" mass="52015">MFLFYFDMMRGLILFTLLNLTYKYVVAFLLGLSVMSIQDSLCLYDSDLAVCNCATVLILEKLTYDEIKDQIVNRIMRNLRRMRQKIVYVFGDPYLKDVPIEEASKLVYHRKEPVHSEEEIVKFMEFILPSRICLQKPPWEVHVFPDYNDTESAVILKIHHSIGDGLSGQFAALTSSDHFDPENAPPIRNVTNKERFLLTCLGFLRLPWALFKSMYYWAAPNPLNYSPQLSGKKVCEVSKDYILEDIKAASKLSNVTINDYISSVLGVTVYKYFNKQNFKTDEVVVSIPINIRYYKPQTIEEIQIDNKFTVELVKLPVMRDFDATLKTVHDLFQKLKSSSDSFSIYMISLILGSMVPFQLTQKLIYDITKQITFVFTNLPGPQMPIYFKGRASKKAWIHFIPAGQCGVSLGLYSHNGIVKLGTCVDDATMKDSKQFLKLFEETLDEVLMNKQV</sequence>
<dbReference type="InterPro" id="IPR004255">
    <property type="entry name" value="O-acyltransferase_WSD1_N"/>
</dbReference>
<evidence type="ECO:0000259" key="9">
    <source>
        <dbReference type="Pfam" id="PF03007"/>
    </source>
</evidence>
<evidence type="ECO:0000259" key="10">
    <source>
        <dbReference type="Pfam" id="PF06974"/>
    </source>
</evidence>
<evidence type="ECO:0000256" key="1">
    <source>
        <dbReference type="ARBA" id="ARBA00004771"/>
    </source>
</evidence>
<keyword evidence="12" id="KW-1185">Reference proteome</keyword>
<dbReference type="EMBL" id="CCKQ01004319">
    <property type="protein sequence ID" value="CDW75466.1"/>
    <property type="molecule type" value="Genomic_DNA"/>
</dbReference>
<feature type="domain" description="O-acyltransferase WSD1-like N-terminal" evidence="9">
    <location>
        <begin position="117"/>
        <end position="206"/>
    </location>
</feature>
<evidence type="ECO:0000256" key="2">
    <source>
        <dbReference type="ARBA" id="ARBA00005189"/>
    </source>
</evidence>
<evidence type="ECO:0000313" key="12">
    <source>
        <dbReference type="Proteomes" id="UP000039865"/>
    </source>
</evidence>
<comment type="pathway">
    <text evidence="2">Lipid metabolism.</text>
</comment>
<dbReference type="Pfam" id="PF03007">
    <property type="entry name" value="WS_DGAT_cat"/>
    <property type="match status" value="1"/>
</dbReference>
<comment type="catalytic activity">
    <reaction evidence="6">
        <text>a long chain fatty alcohol + a fatty acyl-CoA = a long-chain alcohol wax ester + CoA</text>
        <dbReference type="Rhea" id="RHEA:38443"/>
        <dbReference type="ChEBI" id="CHEBI:17135"/>
        <dbReference type="ChEBI" id="CHEBI:57287"/>
        <dbReference type="ChEBI" id="CHEBI:77636"/>
        <dbReference type="ChEBI" id="CHEBI:235323"/>
        <dbReference type="EC" id="2.3.1.75"/>
    </reaction>
</comment>
<feature type="transmembrane region" description="Helical" evidence="8">
    <location>
        <begin position="12"/>
        <end position="35"/>
    </location>
</feature>
<evidence type="ECO:0000256" key="6">
    <source>
        <dbReference type="ARBA" id="ARBA00047604"/>
    </source>
</evidence>
<dbReference type="UniPathway" id="UPA00282"/>
<feature type="domain" description="O-acyltransferase WSD1 C-terminal" evidence="10">
    <location>
        <begin position="306"/>
        <end position="445"/>
    </location>
</feature>
<evidence type="ECO:0000256" key="8">
    <source>
        <dbReference type="SAM" id="Phobius"/>
    </source>
</evidence>
<reference evidence="11 12" key="1">
    <citation type="submission" date="2014-06" db="EMBL/GenBank/DDBJ databases">
        <authorList>
            <person name="Swart Estienne"/>
        </authorList>
    </citation>
    <scope>NUCLEOTIDE SEQUENCE [LARGE SCALE GENOMIC DNA]</scope>
    <source>
        <strain evidence="11 12">130c</strain>
    </source>
</reference>
<dbReference type="PANTHER" id="PTHR31650">
    <property type="entry name" value="O-ACYLTRANSFERASE (WSD1-LIKE) FAMILY PROTEIN"/>
    <property type="match status" value="1"/>
</dbReference>
<evidence type="ECO:0000256" key="3">
    <source>
        <dbReference type="ARBA" id="ARBA00022679"/>
    </source>
</evidence>
<keyword evidence="8" id="KW-1133">Transmembrane helix</keyword>
<dbReference type="Proteomes" id="UP000039865">
    <property type="component" value="Unassembled WGS sequence"/>
</dbReference>
<dbReference type="InterPro" id="IPR009721">
    <property type="entry name" value="O-acyltransferase_WSD1_C"/>
</dbReference>
<dbReference type="InterPro" id="IPR045034">
    <property type="entry name" value="O-acyltransferase_WSD1-like"/>
</dbReference>
<organism evidence="11 12">
    <name type="scientific">Stylonychia lemnae</name>
    <name type="common">Ciliate</name>
    <dbReference type="NCBI Taxonomy" id="5949"/>
    <lineage>
        <taxon>Eukaryota</taxon>
        <taxon>Sar</taxon>
        <taxon>Alveolata</taxon>
        <taxon>Ciliophora</taxon>
        <taxon>Intramacronucleata</taxon>
        <taxon>Spirotrichea</taxon>
        <taxon>Stichotrichia</taxon>
        <taxon>Sporadotrichida</taxon>
        <taxon>Oxytrichidae</taxon>
        <taxon>Stylonychinae</taxon>
        <taxon>Stylonychia</taxon>
    </lineage>
</organism>
<dbReference type="GO" id="GO:0047196">
    <property type="term" value="F:long-chain-alcohol O-fatty-acyltransferase activity"/>
    <property type="evidence" value="ECO:0007669"/>
    <property type="project" value="UniProtKB-EC"/>
</dbReference>
<dbReference type="Pfam" id="PF06974">
    <property type="entry name" value="WS_DGAT_C"/>
    <property type="match status" value="1"/>
</dbReference>
<dbReference type="AlphaFoldDB" id="A0A077ZZV5"/>
<proteinExistence type="inferred from homology"/>
<comment type="pathway">
    <text evidence="1">Glycerolipid metabolism; triacylglycerol biosynthesis.</text>
</comment>
<dbReference type="PANTHER" id="PTHR31650:SF1">
    <property type="entry name" value="WAX ESTER SYNTHASE_DIACYLGLYCEROL ACYLTRANSFERASE 4-RELATED"/>
    <property type="match status" value="1"/>
</dbReference>
<keyword evidence="3" id="KW-0808">Transferase</keyword>
<evidence type="ECO:0000256" key="5">
    <source>
        <dbReference type="ARBA" id="ARBA00024360"/>
    </source>
</evidence>